<gene>
    <name evidence="2" type="ORF">SAMN06295912_11458</name>
</gene>
<sequence>MATTERPATIWARRIGWFVAIWVMSVVVIGAVAWLLRLAIKG</sequence>
<dbReference type="InterPro" id="IPR018895">
    <property type="entry name" value="DUF2474"/>
</dbReference>
<accession>A0A239GZ06</accession>
<dbReference type="Proteomes" id="UP000198281">
    <property type="component" value="Unassembled WGS sequence"/>
</dbReference>
<proteinExistence type="predicted"/>
<dbReference type="RefSeq" id="WP_089220095.1">
    <property type="nucleotide sequence ID" value="NZ_FZOS01000014.1"/>
</dbReference>
<keyword evidence="3" id="KW-1185">Reference proteome</keyword>
<dbReference type="AlphaFoldDB" id="A0A239GZ06"/>
<feature type="transmembrane region" description="Helical" evidence="1">
    <location>
        <begin position="15"/>
        <end position="36"/>
    </location>
</feature>
<dbReference type="EMBL" id="FZOS01000014">
    <property type="protein sequence ID" value="SNS74449.1"/>
    <property type="molecule type" value="Genomic_DNA"/>
</dbReference>
<reference evidence="3" key="1">
    <citation type="submission" date="2017-06" db="EMBL/GenBank/DDBJ databases">
        <authorList>
            <person name="Varghese N."/>
            <person name="Submissions S."/>
        </authorList>
    </citation>
    <scope>NUCLEOTIDE SEQUENCE [LARGE SCALE GENOMIC DNA]</scope>
    <source>
        <strain evidence="3">LNB2</strain>
    </source>
</reference>
<evidence type="ECO:0000313" key="2">
    <source>
        <dbReference type="EMBL" id="SNS74449.1"/>
    </source>
</evidence>
<organism evidence="2 3">
    <name type="scientific">Edaphosphingomonas laterariae</name>
    <dbReference type="NCBI Taxonomy" id="861865"/>
    <lineage>
        <taxon>Bacteria</taxon>
        <taxon>Pseudomonadati</taxon>
        <taxon>Pseudomonadota</taxon>
        <taxon>Alphaproteobacteria</taxon>
        <taxon>Sphingomonadales</taxon>
        <taxon>Rhizorhabdaceae</taxon>
        <taxon>Edaphosphingomonas</taxon>
    </lineage>
</organism>
<keyword evidence="1" id="KW-0472">Membrane</keyword>
<evidence type="ECO:0000256" key="1">
    <source>
        <dbReference type="SAM" id="Phobius"/>
    </source>
</evidence>
<dbReference type="Pfam" id="PF10617">
    <property type="entry name" value="DUF2474"/>
    <property type="match status" value="1"/>
</dbReference>
<keyword evidence="1" id="KW-1133">Transmembrane helix</keyword>
<name>A0A239GZ06_9SPHN</name>
<keyword evidence="1" id="KW-0812">Transmembrane</keyword>
<dbReference type="OrthoDB" id="6199137at2"/>
<protein>
    <recommendedName>
        <fullName evidence="4">DUF2474 domain-containing protein</fullName>
    </recommendedName>
</protein>
<evidence type="ECO:0008006" key="4">
    <source>
        <dbReference type="Google" id="ProtNLM"/>
    </source>
</evidence>
<evidence type="ECO:0000313" key="3">
    <source>
        <dbReference type="Proteomes" id="UP000198281"/>
    </source>
</evidence>